<keyword evidence="5" id="KW-1185">Reference proteome</keyword>
<dbReference type="AlphaFoldDB" id="A0A4S4E412"/>
<feature type="compositionally biased region" description="Low complexity" evidence="2">
    <location>
        <begin position="42"/>
        <end position="54"/>
    </location>
</feature>
<dbReference type="InterPro" id="IPR007275">
    <property type="entry name" value="YTH_domain"/>
</dbReference>
<dbReference type="STRING" id="542762.A0A4S4E412"/>
<dbReference type="GO" id="GO:0003729">
    <property type="term" value="F:mRNA binding"/>
    <property type="evidence" value="ECO:0007669"/>
    <property type="project" value="UniProtKB-UniRule"/>
</dbReference>
<evidence type="ECO:0000256" key="2">
    <source>
        <dbReference type="SAM" id="MobiDB-lite"/>
    </source>
</evidence>
<dbReference type="GO" id="GO:0005737">
    <property type="term" value="C:cytoplasm"/>
    <property type="evidence" value="ECO:0007669"/>
    <property type="project" value="TreeGrafter"/>
</dbReference>
<dbReference type="CDD" id="cd21134">
    <property type="entry name" value="YTH"/>
    <property type="match status" value="1"/>
</dbReference>
<keyword evidence="1" id="KW-0694">RNA-binding</keyword>
<feature type="region of interest" description="Disordered" evidence="2">
    <location>
        <begin position="643"/>
        <end position="667"/>
    </location>
</feature>
<feature type="region of interest" description="Disordered" evidence="2">
    <location>
        <begin position="610"/>
        <end position="630"/>
    </location>
</feature>
<name>A0A4S4E412_CAMSN</name>
<dbReference type="EMBL" id="SDRB02008105">
    <property type="protein sequence ID" value="THG09976.1"/>
    <property type="molecule type" value="Genomic_DNA"/>
</dbReference>
<dbReference type="GO" id="GO:0061157">
    <property type="term" value="P:mRNA destabilization"/>
    <property type="evidence" value="ECO:0007669"/>
    <property type="project" value="TreeGrafter"/>
</dbReference>
<gene>
    <name evidence="4" type="ORF">TEA_018695</name>
</gene>
<dbReference type="Gene3D" id="3.10.590.10">
    <property type="entry name" value="ph1033 like domains"/>
    <property type="match status" value="1"/>
</dbReference>
<dbReference type="InterPro" id="IPR045168">
    <property type="entry name" value="YTH_prot"/>
</dbReference>
<organism evidence="4 5">
    <name type="scientific">Camellia sinensis var. sinensis</name>
    <name type="common">China tea</name>
    <dbReference type="NCBI Taxonomy" id="542762"/>
    <lineage>
        <taxon>Eukaryota</taxon>
        <taxon>Viridiplantae</taxon>
        <taxon>Streptophyta</taxon>
        <taxon>Embryophyta</taxon>
        <taxon>Tracheophyta</taxon>
        <taxon>Spermatophyta</taxon>
        <taxon>Magnoliopsida</taxon>
        <taxon>eudicotyledons</taxon>
        <taxon>Gunneridae</taxon>
        <taxon>Pentapetalae</taxon>
        <taxon>asterids</taxon>
        <taxon>Ericales</taxon>
        <taxon>Theaceae</taxon>
        <taxon>Camellia</taxon>
    </lineage>
</organism>
<dbReference type="PANTHER" id="PTHR12357">
    <property type="entry name" value="YTH YT521-B HOMOLOGY DOMAIN-CONTAINING"/>
    <property type="match status" value="1"/>
</dbReference>
<sequence>MAGEKKIDKSEPVAAVLKSDPSPKVAGQDVASGKGGTPTVLSSSISSSGDAISSMKGETGQESVAEQGVYYPPTSYDNYYYPGYNGTFTQLDDHNYFNAGGGSYTGFQTDNGSLLYYLPGYDPYATGSFMGMDGQQPYYSSPGYLQQPVSYGSEAMPCYSWDSAYVGDVANGTTGFPGKPKSAFGSNASMKSNSYNSVKSGAALASKFSTLPLDSRSRKSAASSNISKSIIESQPLRTLGKLGSGYQSANLMKGYHPVGNFSSFINQNHNSSMNYRSNSRVWNGNNKFNRLRDRNVGFDASSELTCGPRAQNGSNPSNPSEVEQLGLMVRRDQYNVKEFQIVYDNAKFYVIKSYSEDDIHKCIKYDVWSSTPNGNKKLDAAFHDAEAKACETGTKCPIFLFFSVNGSGQFIGVAEMIGPVDFNKDMDFWQLDKWNGFFPVKWHIIKDTPNTQLRHIILENNDNRSVTYSRDTQEIGFKQGIEMLNIFKSYSEKTSVLDDFNFYEIREQSLKAKRSSKQASSQTEVHMNHDFPVSLYISFFGLKMLKKFVGRRWWLAVGSGFRLEVVAECGFQRNMAARGGGRRWMPAVVASDKGGFCRRRLPEMHLKTGETTTEEAAAARSNNSSDSTSSLVNLTKNLSLNSHPLKGGGAVMNPRENSTPIPDSKAF</sequence>
<comment type="caution">
    <text evidence="4">The sequence shown here is derived from an EMBL/GenBank/DDBJ whole genome shotgun (WGS) entry which is preliminary data.</text>
</comment>
<evidence type="ECO:0000313" key="5">
    <source>
        <dbReference type="Proteomes" id="UP000306102"/>
    </source>
</evidence>
<comment type="function">
    <text evidence="1">Specifically recognizes and binds N6-methyladenosine (m6A)-containing RNAs, and regulates mRNA stability. M6A is a modification present at internal sites of mRNAs and some non-coding RNAs and plays a role in mRNA stability and processing.</text>
</comment>
<feature type="compositionally biased region" description="Basic and acidic residues" evidence="2">
    <location>
        <begin position="1"/>
        <end position="11"/>
    </location>
</feature>
<protein>
    <recommendedName>
        <fullName evidence="1">YTH domain-containing family protein</fullName>
    </recommendedName>
</protein>
<evidence type="ECO:0000259" key="3">
    <source>
        <dbReference type="PROSITE" id="PS50882"/>
    </source>
</evidence>
<dbReference type="PANTHER" id="PTHR12357:SF95">
    <property type="entry name" value="YTH DOMAIN-CONTAINING FAMILY PROTEIN"/>
    <property type="match status" value="1"/>
</dbReference>
<comment type="similarity">
    <text evidence="1">Belongs to the YTHDF family.</text>
</comment>
<reference evidence="4 5" key="1">
    <citation type="journal article" date="2018" name="Proc. Natl. Acad. Sci. U.S.A.">
        <title>Draft genome sequence of Camellia sinensis var. sinensis provides insights into the evolution of the tea genome and tea quality.</title>
        <authorList>
            <person name="Wei C."/>
            <person name="Yang H."/>
            <person name="Wang S."/>
            <person name="Zhao J."/>
            <person name="Liu C."/>
            <person name="Gao L."/>
            <person name="Xia E."/>
            <person name="Lu Y."/>
            <person name="Tai Y."/>
            <person name="She G."/>
            <person name="Sun J."/>
            <person name="Cao H."/>
            <person name="Tong W."/>
            <person name="Gao Q."/>
            <person name="Li Y."/>
            <person name="Deng W."/>
            <person name="Jiang X."/>
            <person name="Wang W."/>
            <person name="Chen Q."/>
            <person name="Zhang S."/>
            <person name="Li H."/>
            <person name="Wu J."/>
            <person name="Wang P."/>
            <person name="Li P."/>
            <person name="Shi C."/>
            <person name="Zheng F."/>
            <person name="Jian J."/>
            <person name="Huang B."/>
            <person name="Shan D."/>
            <person name="Shi M."/>
            <person name="Fang C."/>
            <person name="Yue Y."/>
            <person name="Li F."/>
            <person name="Li D."/>
            <person name="Wei S."/>
            <person name="Han B."/>
            <person name="Jiang C."/>
            <person name="Yin Y."/>
            <person name="Xia T."/>
            <person name="Zhang Z."/>
            <person name="Bennetzen J.L."/>
            <person name="Zhao S."/>
            <person name="Wan X."/>
        </authorList>
    </citation>
    <scope>NUCLEOTIDE SEQUENCE [LARGE SCALE GENOMIC DNA]</scope>
    <source>
        <strain evidence="5">cv. Shuchazao</strain>
        <tissue evidence="4">Leaf</tissue>
    </source>
</reference>
<accession>A0A4S4E412</accession>
<feature type="region of interest" description="Disordered" evidence="2">
    <location>
        <begin position="1"/>
        <end position="66"/>
    </location>
</feature>
<dbReference type="PROSITE" id="PS50882">
    <property type="entry name" value="YTH"/>
    <property type="match status" value="1"/>
</dbReference>
<feature type="domain" description="YTH" evidence="3">
    <location>
        <begin position="346"/>
        <end position="487"/>
    </location>
</feature>
<evidence type="ECO:0000256" key="1">
    <source>
        <dbReference type="RuleBase" id="RU369095"/>
    </source>
</evidence>
<proteinExistence type="inferred from homology"/>
<dbReference type="Proteomes" id="UP000306102">
    <property type="component" value="Unassembled WGS sequence"/>
</dbReference>
<dbReference type="Pfam" id="PF04146">
    <property type="entry name" value="YTH"/>
    <property type="match status" value="1"/>
</dbReference>
<dbReference type="GO" id="GO:1990247">
    <property type="term" value="F:N6-methyladenosine-containing RNA reader activity"/>
    <property type="evidence" value="ECO:0007669"/>
    <property type="project" value="UniProtKB-UniRule"/>
</dbReference>
<evidence type="ECO:0000313" key="4">
    <source>
        <dbReference type="EMBL" id="THG09976.1"/>
    </source>
</evidence>